<proteinExistence type="evidence at transcript level"/>
<dbReference type="AlphaFoldDB" id="A0A090XD62"/>
<dbReference type="SUPFAM" id="SSF53720">
    <property type="entry name" value="ALDH-like"/>
    <property type="match status" value="2"/>
</dbReference>
<accession>A0A090XD62</accession>
<dbReference type="Gene3D" id="3.40.605.10">
    <property type="entry name" value="Aldehyde Dehydrogenase, Chain A, domain 1"/>
    <property type="match status" value="2"/>
</dbReference>
<evidence type="ECO:0000259" key="1">
    <source>
        <dbReference type="Pfam" id="PF00171"/>
    </source>
</evidence>
<sequence length="815" mass="85725">ASSDKGPNGPNTVKAIFESPRYGPVMESYDIAQAWIGSHGGKFARFVGGKFVAAASDSPREVKDPVTGARLALVDLASTADVCTAFATAREAQASWARVGAYERSNCLYSMARSMEKHTALLALVESLQSGKTLSEARTRDMAYLTQSLFVCASWLMRLKDTVPCSRPRGVVGVVVDDPSAVAATAAWRMVEVLATGCAAVLLVRPEFCLSALAFAEVLASMGLPGGLFNVLPVPENAVGELLRGAAADAVFVVGRARTGFLVRQALAGCRSSFSSFHAGRQVAVVLEGADLHSAACGVSEAFARSCGKGEASGLHVFVQESVHGTFSTLLTERFSRLRAGLPNDKTADLSCFSPLPCEPYSGADIGKMPGAVTANVSGIAANCPTVPVLLPDVAPSSAVVDAVGLPLLLVTRFRTPKEAVSLVNCVRGRTGVCLWTENLACALELATQFRVASVFVNMPPTLNPAAEFGGVGVSGVGRVGGRQGLLTFLKPAWSTEGPIVGPELDWSHFGSETRPGRVLPAAYPAGAQGEDETFELFYAGQRKKPESNTSYPVHNSEGRVIGFAPEASRKDVRNAVEAAMAGFKSWSTREAPSRARVLYRVAENLSLRAKEFASRLGTLEGLPADECDVAVSTCIRRLFYWAATCYKDVGSVRSSTSSGGVLSIKEPLGVIGVVCSDSAPLLSFVTLVAAALATGNTVVAVASQSSPLSALHMCEVFSVSDVPAGVVNVLSGLEEPLVRTLAEHHDLAAVWYHGESDLAAAFVERAAAHSGKATWLRDASRDWEVDDHCSGRLFAAQGTTTKAVWLPSGQSFAN</sequence>
<protein>
    <submittedName>
        <fullName evidence="2">Putative aldehyde dehydrogenase</fullName>
    </submittedName>
</protein>
<dbReference type="Pfam" id="PF00171">
    <property type="entry name" value="Aldedh"/>
    <property type="match status" value="2"/>
</dbReference>
<evidence type="ECO:0000313" key="2">
    <source>
        <dbReference type="EMBL" id="JAC94619.1"/>
    </source>
</evidence>
<dbReference type="PANTHER" id="PTHR11699">
    <property type="entry name" value="ALDEHYDE DEHYDROGENASE-RELATED"/>
    <property type="match status" value="1"/>
</dbReference>
<feature type="domain" description="Aldehyde dehydrogenase" evidence="1">
    <location>
        <begin position="552"/>
        <end position="773"/>
    </location>
</feature>
<dbReference type="Gene3D" id="3.40.309.10">
    <property type="entry name" value="Aldehyde Dehydrogenase, Chain A, domain 2"/>
    <property type="match status" value="1"/>
</dbReference>
<dbReference type="InterPro" id="IPR016163">
    <property type="entry name" value="Ald_DH_C"/>
</dbReference>
<dbReference type="EMBL" id="GBIH01000091">
    <property type="protein sequence ID" value="JAC94619.1"/>
    <property type="molecule type" value="mRNA"/>
</dbReference>
<feature type="domain" description="Aldehyde dehydrogenase" evidence="1">
    <location>
        <begin position="52"/>
        <end position="491"/>
    </location>
</feature>
<organism evidence="2">
    <name type="scientific">Ixodes ricinus</name>
    <name type="common">Common tick</name>
    <name type="synonym">Acarus ricinus</name>
    <dbReference type="NCBI Taxonomy" id="34613"/>
    <lineage>
        <taxon>Eukaryota</taxon>
        <taxon>Metazoa</taxon>
        <taxon>Ecdysozoa</taxon>
        <taxon>Arthropoda</taxon>
        <taxon>Chelicerata</taxon>
        <taxon>Arachnida</taxon>
        <taxon>Acari</taxon>
        <taxon>Parasitiformes</taxon>
        <taxon>Ixodida</taxon>
        <taxon>Ixodoidea</taxon>
        <taxon>Ixodidae</taxon>
        <taxon>Ixodinae</taxon>
        <taxon>Ixodes</taxon>
    </lineage>
</organism>
<dbReference type="InterPro" id="IPR015590">
    <property type="entry name" value="Aldehyde_DH_dom"/>
</dbReference>
<name>A0A090XD62_IXORI</name>
<dbReference type="InterPro" id="IPR016162">
    <property type="entry name" value="Ald_DH_N"/>
</dbReference>
<feature type="non-terminal residue" evidence="2">
    <location>
        <position position="1"/>
    </location>
</feature>
<dbReference type="InterPro" id="IPR016161">
    <property type="entry name" value="Ald_DH/histidinol_DH"/>
</dbReference>
<dbReference type="GO" id="GO:0016620">
    <property type="term" value="F:oxidoreductase activity, acting on the aldehyde or oxo group of donors, NAD or NADP as acceptor"/>
    <property type="evidence" value="ECO:0007669"/>
    <property type="project" value="InterPro"/>
</dbReference>
<reference evidence="2" key="1">
    <citation type="journal article" date="2015" name="PLoS Negl. Trop. Dis.">
        <title>Deep Sequencing Analysis of the Ixodes ricinus Haemocytome.</title>
        <authorList>
            <person name="Kotsyfakis M."/>
            <person name="Kopacek P."/>
            <person name="Franta Z."/>
            <person name="Pedra J.H."/>
            <person name="Ribeiro J.M."/>
        </authorList>
    </citation>
    <scope>NUCLEOTIDE SEQUENCE</scope>
</reference>